<dbReference type="InterPro" id="IPR036047">
    <property type="entry name" value="F-box-like_dom_sf"/>
</dbReference>
<feature type="domain" description="F-box" evidence="2">
    <location>
        <begin position="336"/>
        <end position="383"/>
    </location>
</feature>
<sequence>MSLGDPSTWIPNVSPAQLESERLHYAGVLIGAVAYGVHATLFFVTLSHLWPRRAQDWKWIVYSTIVFAAASIGNGGGMRFSEMTYVDNRVYPGGPAAYVVKQGSVLPNAASQTAYILGCWLQDGLLLYRVWIIFDRSWAATVIPAIVYLGLVGESFTLILLITTLKQTIYVNLTRHMIIAHFSVAISFGIIVTGAIVGRLLRMRGRMSKTSAIPANTHVSVAALLIESAALYSVVGTIFLVSLALQSPVQDLILPAFGQIPGIAPLLIILRVAQGRAMTHTLCARKSFSNQLALLLFALLLFALLTVRPKAKELEDELRLSMRSVFDDIRQELTSRSRHARLPSELLAHIWRLLSLVDRVGVSQVCVSWRTAALASASLWTEVDVGYCVLHQEFPACVRCHCHIEGVAPPNSNLDLLPLVLPRSKNLPLSLRFRSTQSMRPRLMDFLAEDLHRLALVHIDAVHGEEALNLVLPPFCKLQSLRVLRLNTRDNLQVVNHLWPDDFDVRSLEYLYIACASDPVRPQGPLPNLTTLHFSFTMLEEILSYLNAAPQLSDLSLDAIAVDKYDVDDWTRTQCHAIRQSLSSRRLSKISVIGIQSFMKPWILDMFHVESCPDLSLAYIDSEVHNPSLTIFGDIIGPASISLLHNRNTSVTARARGEGGRIRQISGYFRFVTTLPTSISAYLPVVRTLTIDYRDAFAFWVPVRWCSTVESLAVDMRRSSSLSDHEDISFPLTLMDDLRSLAQWSRLAVVTLGVPDDGLFTVATPILRDVVRFITADGDLEKLVLRGVYTDAETELVGLARTLVCNGAVIHSAT</sequence>
<feature type="transmembrane region" description="Helical" evidence="1">
    <location>
        <begin position="114"/>
        <end position="134"/>
    </location>
</feature>
<dbReference type="SUPFAM" id="SSF52058">
    <property type="entry name" value="L domain-like"/>
    <property type="match status" value="1"/>
</dbReference>
<evidence type="ECO:0000256" key="1">
    <source>
        <dbReference type="SAM" id="Phobius"/>
    </source>
</evidence>
<feature type="transmembrane region" description="Helical" evidence="1">
    <location>
        <begin position="177"/>
        <end position="201"/>
    </location>
</feature>
<feature type="transmembrane region" description="Helical" evidence="1">
    <location>
        <begin position="146"/>
        <end position="165"/>
    </location>
</feature>
<feature type="transmembrane region" description="Helical" evidence="1">
    <location>
        <begin position="252"/>
        <end position="272"/>
    </location>
</feature>
<dbReference type="Gene3D" id="1.20.1280.50">
    <property type="match status" value="1"/>
</dbReference>
<name>A0A165H4K6_EXIGL</name>
<dbReference type="Pfam" id="PF12937">
    <property type="entry name" value="F-box-like"/>
    <property type="match status" value="1"/>
</dbReference>
<keyword evidence="1" id="KW-0812">Transmembrane</keyword>
<feature type="transmembrane region" description="Helical" evidence="1">
    <location>
        <begin position="292"/>
        <end position="309"/>
    </location>
</feature>
<evidence type="ECO:0000313" key="3">
    <source>
        <dbReference type="EMBL" id="KZV91445.1"/>
    </source>
</evidence>
<keyword evidence="1" id="KW-0472">Membrane</keyword>
<feature type="transmembrane region" description="Helical" evidence="1">
    <location>
        <begin position="23"/>
        <end position="47"/>
    </location>
</feature>
<dbReference type="AlphaFoldDB" id="A0A165H4K6"/>
<feature type="transmembrane region" description="Helical" evidence="1">
    <location>
        <begin position="221"/>
        <end position="246"/>
    </location>
</feature>
<dbReference type="InParanoid" id="A0A165H4K6"/>
<dbReference type="SUPFAM" id="SSF81383">
    <property type="entry name" value="F-box domain"/>
    <property type="match status" value="1"/>
</dbReference>
<dbReference type="PROSITE" id="PS50181">
    <property type="entry name" value="FBOX"/>
    <property type="match status" value="1"/>
</dbReference>
<evidence type="ECO:0000313" key="4">
    <source>
        <dbReference type="Proteomes" id="UP000077266"/>
    </source>
</evidence>
<dbReference type="InterPro" id="IPR001810">
    <property type="entry name" value="F-box_dom"/>
</dbReference>
<feature type="transmembrane region" description="Helical" evidence="1">
    <location>
        <begin position="59"/>
        <end position="78"/>
    </location>
</feature>
<evidence type="ECO:0000259" key="2">
    <source>
        <dbReference type="PROSITE" id="PS50181"/>
    </source>
</evidence>
<reference evidence="3 4" key="1">
    <citation type="journal article" date="2016" name="Mol. Biol. Evol.">
        <title>Comparative Genomics of Early-Diverging Mushroom-Forming Fungi Provides Insights into the Origins of Lignocellulose Decay Capabilities.</title>
        <authorList>
            <person name="Nagy L.G."/>
            <person name="Riley R."/>
            <person name="Tritt A."/>
            <person name="Adam C."/>
            <person name="Daum C."/>
            <person name="Floudas D."/>
            <person name="Sun H."/>
            <person name="Yadav J.S."/>
            <person name="Pangilinan J."/>
            <person name="Larsson K.H."/>
            <person name="Matsuura K."/>
            <person name="Barry K."/>
            <person name="Labutti K."/>
            <person name="Kuo R."/>
            <person name="Ohm R.A."/>
            <person name="Bhattacharya S.S."/>
            <person name="Shirouzu T."/>
            <person name="Yoshinaga Y."/>
            <person name="Martin F.M."/>
            <person name="Grigoriev I.V."/>
            <person name="Hibbett D.S."/>
        </authorList>
    </citation>
    <scope>NUCLEOTIDE SEQUENCE [LARGE SCALE GENOMIC DNA]</scope>
    <source>
        <strain evidence="3 4">HHB12029</strain>
    </source>
</reference>
<accession>A0A165H4K6</accession>
<protein>
    <recommendedName>
        <fullName evidence="2">F-box domain-containing protein</fullName>
    </recommendedName>
</protein>
<dbReference type="Proteomes" id="UP000077266">
    <property type="component" value="Unassembled WGS sequence"/>
</dbReference>
<keyword evidence="4" id="KW-1185">Reference proteome</keyword>
<keyword evidence="1" id="KW-1133">Transmembrane helix</keyword>
<proteinExistence type="predicted"/>
<dbReference type="EMBL" id="KV426027">
    <property type="protein sequence ID" value="KZV91445.1"/>
    <property type="molecule type" value="Genomic_DNA"/>
</dbReference>
<gene>
    <name evidence="3" type="ORF">EXIGLDRAFT_837104</name>
</gene>
<dbReference type="Gene3D" id="3.80.10.10">
    <property type="entry name" value="Ribonuclease Inhibitor"/>
    <property type="match status" value="1"/>
</dbReference>
<dbReference type="OrthoDB" id="9974792at2759"/>
<dbReference type="InterPro" id="IPR032675">
    <property type="entry name" value="LRR_dom_sf"/>
</dbReference>
<organism evidence="3 4">
    <name type="scientific">Exidia glandulosa HHB12029</name>
    <dbReference type="NCBI Taxonomy" id="1314781"/>
    <lineage>
        <taxon>Eukaryota</taxon>
        <taxon>Fungi</taxon>
        <taxon>Dikarya</taxon>
        <taxon>Basidiomycota</taxon>
        <taxon>Agaricomycotina</taxon>
        <taxon>Agaricomycetes</taxon>
        <taxon>Auriculariales</taxon>
        <taxon>Exidiaceae</taxon>
        <taxon>Exidia</taxon>
    </lineage>
</organism>